<evidence type="ECO:0000256" key="1">
    <source>
        <dbReference type="ARBA" id="ARBA00001946"/>
    </source>
</evidence>
<dbReference type="InterPro" id="IPR006439">
    <property type="entry name" value="HAD-SF_hydro_IA"/>
</dbReference>
<dbReference type="InterPro" id="IPR051400">
    <property type="entry name" value="HAD-like_hydrolase"/>
</dbReference>
<dbReference type="InterPro" id="IPR023214">
    <property type="entry name" value="HAD_sf"/>
</dbReference>
<dbReference type="OrthoDB" id="367448at2"/>
<dbReference type="SFLD" id="SFLDS00003">
    <property type="entry name" value="Haloacid_Dehalogenase"/>
    <property type="match status" value="1"/>
</dbReference>
<keyword evidence="3" id="KW-0460">Magnesium</keyword>
<organism evidence="4 5">
    <name type="scientific">Idiomarina seosinensis</name>
    <dbReference type="NCBI Taxonomy" id="281739"/>
    <lineage>
        <taxon>Bacteria</taxon>
        <taxon>Pseudomonadati</taxon>
        <taxon>Pseudomonadota</taxon>
        <taxon>Gammaproteobacteria</taxon>
        <taxon>Alteromonadales</taxon>
        <taxon>Idiomarinaceae</taxon>
        <taxon>Idiomarina</taxon>
    </lineage>
</organism>
<comment type="cofactor">
    <cofactor evidence="1">
        <name>Mg(2+)</name>
        <dbReference type="ChEBI" id="CHEBI:18420"/>
    </cofactor>
</comment>
<dbReference type="Pfam" id="PF00702">
    <property type="entry name" value="Hydrolase"/>
    <property type="match status" value="1"/>
</dbReference>
<evidence type="ECO:0000313" key="5">
    <source>
        <dbReference type="Proteomes" id="UP000287908"/>
    </source>
</evidence>
<dbReference type="Gene3D" id="1.20.120.1600">
    <property type="match status" value="1"/>
</dbReference>
<keyword evidence="2" id="KW-0378">Hydrolase</keyword>
<dbReference type="SFLD" id="SFLDG01129">
    <property type="entry name" value="C1.5:_HAD__Beta-PGM__Phosphata"/>
    <property type="match status" value="1"/>
</dbReference>
<keyword evidence="5" id="KW-1185">Reference proteome</keyword>
<evidence type="ECO:0000256" key="3">
    <source>
        <dbReference type="ARBA" id="ARBA00022842"/>
    </source>
</evidence>
<dbReference type="NCBIfam" id="TIGR01549">
    <property type="entry name" value="HAD-SF-IA-v1"/>
    <property type="match status" value="1"/>
</dbReference>
<dbReference type="GO" id="GO:0009231">
    <property type="term" value="P:riboflavin biosynthetic process"/>
    <property type="evidence" value="ECO:0007669"/>
    <property type="project" value="TreeGrafter"/>
</dbReference>
<evidence type="ECO:0000256" key="2">
    <source>
        <dbReference type="ARBA" id="ARBA00022801"/>
    </source>
</evidence>
<evidence type="ECO:0000313" key="4">
    <source>
        <dbReference type="EMBL" id="RUO73553.1"/>
    </source>
</evidence>
<dbReference type="AlphaFoldDB" id="A0A432Z6U4"/>
<accession>A0A432Z6U4</accession>
<dbReference type="PANTHER" id="PTHR46470">
    <property type="entry name" value="N-ACYLNEURAMINATE-9-PHOSPHATASE"/>
    <property type="match status" value="1"/>
</dbReference>
<dbReference type="InterPro" id="IPR036412">
    <property type="entry name" value="HAD-like_sf"/>
</dbReference>
<proteinExistence type="predicted"/>
<dbReference type="Proteomes" id="UP000287908">
    <property type="component" value="Unassembled WGS sequence"/>
</dbReference>
<dbReference type="Gene3D" id="3.40.50.1000">
    <property type="entry name" value="HAD superfamily/HAD-like"/>
    <property type="match status" value="1"/>
</dbReference>
<dbReference type="GO" id="GO:0016787">
    <property type="term" value="F:hydrolase activity"/>
    <property type="evidence" value="ECO:0007669"/>
    <property type="project" value="UniProtKB-KW"/>
</dbReference>
<comment type="caution">
    <text evidence="4">The sequence shown here is derived from an EMBL/GenBank/DDBJ whole genome shotgun (WGS) entry which is preliminary data.</text>
</comment>
<dbReference type="PANTHER" id="PTHR46470:SF4">
    <property type="entry name" value="5-AMINO-6-(5-PHOSPHO-D-RIBITYLAMINO)URACIL PHOSPHATASE YIGB"/>
    <property type="match status" value="1"/>
</dbReference>
<dbReference type="SUPFAM" id="SSF56784">
    <property type="entry name" value="HAD-like"/>
    <property type="match status" value="1"/>
</dbReference>
<protein>
    <submittedName>
        <fullName evidence="4">Phosphoesterase</fullName>
    </submittedName>
</protein>
<dbReference type="NCBIfam" id="TIGR01509">
    <property type="entry name" value="HAD-SF-IA-v3"/>
    <property type="match status" value="1"/>
</dbReference>
<gene>
    <name evidence="4" type="ORF">CWI81_11025</name>
</gene>
<sequence>MEWLYNRRLRPFSVISFDLDDTLYDNVPIMQQTEQNVQDYIAQNYPQTRQWDLTHWRNRRMTIMRRSAELSSDMTLLRKTTLAEGFTEAGVEDPQQAAEKVMQQFHHHRSNFSVPESSHRLLKLLSAHYRLAAISNGNVNCEKIGIADYFDVIVQPSAQLRGKPHPDMFNHTADFFKINHQQLLHIGDHPYSDILGAHRAGCQSGWFRDGLGTSNQLRVLPTFSFTKLEQLAMLVGEKPR</sequence>
<reference evidence="4 5" key="1">
    <citation type="journal article" date="2011" name="Front. Microbiol.">
        <title>Genomic signatures of strain selection and enhancement in Bacillus atrophaeus var. globigii, a historical biowarfare simulant.</title>
        <authorList>
            <person name="Gibbons H.S."/>
            <person name="Broomall S.M."/>
            <person name="McNew L.A."/>
            <person name="Daligault H."/>
            <person name="Chapman C."/>
            <person name="Bruce D."/>
            <person name="Karavis M."/>
            <person name="Krepps M."/>
            <person name="McGregor P.A."/>
            <person name="Hong C."/>
            <person name="Park K.H."/>
            <person name="Akmal A."/>
            <person name="Feldman A."/>
            <person name="Lin J.S."/>
            <person name="Chang W.E."/>
            <person name="Higgs B.W."/>
            <person name="Demirev P."/>
            <person name="Lindquist J."/>
            <person name="Liem A."/>
            <person name="Fochler E."/>
            <person name="Read T.D."/>
            <person name="Tapia R."/>
            <person name="Johnson S."/>
            <person name="Bishop-Lilly K.A."/>
            <person name="Detter C."/>
            <person name="Han C."/>
            <person name="Sozhamannan S."/>
            <person name="Rosenzweig C.N."/>
            <person name="Skowronski E.W."/>
        </authorList>
    </citation>
    <scope>NUCLEOTIDE SEQUENCE [LARGE SCALE GENOMIC DNA]</scope>
    <source>
        <strain evidence="4 5">CL-SP19</strain>
    </source>
</reference>
<dbReference type="RefSeq" id="WP_126785358.1">
    <property type="nucleotide sequence ID" value="NZ_PIQF01000004.1"/>
</dbReference>
<dbReference type="EMBL" id="PIQF01000004">
    <property type="protein sequence ID" value="RUO73553.1"/>
    <property type="molecule type" value="Genomic_DNA"/>
</dbReference>
<name>A0A432Z6U4_9GAMM</name>